<evidence type="ECO:0000256" key="1">
    <source>
        <dbReference type="SAM" id="MobiDB-lite"/>
    </source>
</evidence>
<evidence type="ECO:0000313" key="2">
    <source>
        <dbReference type="EMBL" id="KJH53353.1"/>
    </source>
</evidence>
<name>A0A0D8Y941_DICVI</name>
<feature type="compositionally biased region" description="Acidic residues" evidence="1">
    <location>
        <begin position="13"/>
        <end position="23"/>
    </location>
</feature>
<dbReference type="OrthoDB" id="5870674at2759"/>
<dbReference type="EMBL" id="KN716153">
    <property type="protein sequence ID" value="KJH53353.1"/>
    <property type="molecule type" value="Genomic_DNA"/>
</dbReference>
<accession>A0A0D8Y941</accession>
<evidence type="ECO:0000313" key="3">
    <source>
        <dbReference type="Proteomes" id="UP000053766"/>
    </source>
</evidence>
<reference evidence="3" key="2">
    <citation type="journal article" date="2016" name="Sci. Rep.">
        <title>Dictyocaulus viviparus genome, variome and transcriptome elucidate lungworm biology and support future intervention.</title>
        <authorList>
            <person name="McNulty S.N."/>
            <person name="Strube C."/>
            <person name="Rosa B.A."/>
            <person name="Martin J.C."/>
            <person name="Tyagi R."/>
            <person name="Choi Y.J."/>
            <person name="Wang Q."/>
            <person name="Hallsworth Pepin K."/>
            <person name="Zhang X."/>
            <person name="Ozersky P."/>
            <person name="Wilson R.K."/>
            <person name="Sternberg P.W."/>
            <person name="Gasser R.B."/>
            <person name="Mitreva M."/>
        </authorList>
    </citation>
    <scope>NUCLEOTIDE SEQUENCE [LARGE SCALE GENOMIC DNA]</scope>
    <source>
        <strain evidence="3">HannoverDv2000</strain>
    </source>
</reference>
<gene>
    <name evidence="2" type="ORF">DICVIV_00476</name>
</gene>
<organism evidence="2 3">
    <name type="scientific">Dictyocaulus viviparus</name>
    <name type="common">Bovine lungworm</name>
    <dbReference type="NCBI Taxonomy" id="29172"/>
    <lineage>
        <taxon>Eukaryota</taxon>
        <taxon>Metazoa</taxon>
        <taxon>Ecdysozoa</taxon>
        <taxon>Nematoda</taxon>
        <taxon>Chromadorea</taxon>
        <taxon>Rhabditida</taxon>
        <taxon>Rhabditina</taxon>
        <taxon>Rhabditomorpha</taxon>
        <taxon>Strongyloidea</taxon>
        <taxon>Metastrongylidae</taxon>
        <taxon>Dictyocaulus</taxon>
    </lineage>
</organism>
<sequence>MQEPTSESCMAAEETEVDNTDDCDVSASFTLPPIVSTNYIRPSIDITYNINDGIFSFKEFLDKAREDFKQRWENPAQSNNPFVLYM</sequence>
<protein>
    <submittedName>
        <fullName evidence="2">Uncharacterized protein</fullName>
    </submittedName>
</protein>
<proteinExistence type="predicted"/>
<dbReference type="AlphaFoldDB" id="A0A0D8Y941"/>
<dbReference type="Proteomes" id="UP000053766">
    <property type="component" value="Unassembled WGS sequence"/>
</dbReference>
<keyword evidence="3" id="KW-1185">Reference proteome</keyword>
<reference evidence="2 3" key="1">
    <citation type="submission" date="2013-11" db="EMBL/GenBank/DDBJ databases">
        <title>Draft genome of the bovine lungworm Dictyocaulus viviparus.</title>
        <authorList>
            <person name="Mitreva M."/>
        </authorList>
    </citation>
    <scope>NUCLEOTIDE SEQUENCE [LARGE SCALE GENOMIC DNA]</scope>
    <source>
        <strain evidence="2 3">HannoverDv2000</strain>
    </source>
</reference>
<feature type="region of interest" description="Disordered" evidence="1">
    <location>
        <begin position="1"/>
        <end position="23"/>
    </location>
</feature>